<dbReference type="PANTHER" id="PTHR18866:SF33">
    <property type="entry name" value="METHYLCROTONOYL-COA CARBOXYLASE SUBUNIT ALPHA, MITOCHONDRIAL-RELATED"/>
    <property type="match status" value="1"/>
</dbReference>
<organism evidence="11 12">
    <name type="scientific">Nesterenkonia halobia</name>
    <dbReference type="NCBI Taxonomy" id="37922"/>
    <lineage>
        <taxon>Bacteria</taxon>
        <taxon>Bacillati</taxon>
        <taxon>Actinomycetota</taxon>
        <taxon>Actinomycetes</taxon>
        <taxon>Micrococcales</taxon>
        <taxon>Micrococcaceae</taxon>
        <taxon>Nesterenkonia</taxon>
    </lineage>
</organism>
<dbReference type="InterPro" id="IPR005482">
    <property type="entry name" value="Biotin_COase_C"/>
</dbReference>
<keyword evidence="12" id="KW-1185">Reference proteome</keyword>
<evidence type="ECO:0000256" key="1">
    <source>
        <dbReference type="ARBA" id="ARBA00001953"/>
    </source>
</evidence>
<dbReference type="PROSITE" id="PS00866">
    <property type="entry name" value="CPSASE_1"/>
    <property type="match status" value="1"/>
</dbReference>
<dbReference type="InterPro" id="IPR016185">
    <property type="entry name" value="PreATP-grasp_dom_sf"/>
</dbReference>
<evidence type="ECO:0000256" key="6">
    <source>
        <dbReference type="ARBA" id="ARBA00023267"/>
    </source>
</evidence>
<dbReference type="InterPro" id="IPR050856">
    <property type="entry name" value="Biotin_carboxylase_complex"/>
</dbReference>
<keyword evidence="3" id="KW-0436">Ligase</keyword>
<dbReference type="PROSITE" id="PS50975">
    <property type="entry name" value="ATP_GRASP"/>
    <property type="match status" value="1"/>
</dbReference>
<dbReference type="PROSITE" id="PS00188">
    <property type="entry name" value="BIOTIN"/>
    <property type="match status" value="1"/>
</dbReference>
<dbReference type="InterPro" id="IPR011054">
    <property type="entry name" value="Rudment_hybrid_motif"/>
</dbReference>
<dbReference type="InterPro" id="IPR011764">
    <property type="entry name" value="Biotin_carboxylation_dom"/>
</dbReference>
<evidence type="ECO:0000259" key="8">
    <source>
        <dbReference type="PROSITE" id="PS50968"/>
    </source>
</evidence>
<dbReference type="Pfam" id="PF02785">
    <property type="entry name" value="Biotin_carb_C"/>
    <property type="match status" value="1"/>
</dbReference>
<dbReference type="InterPro" id="IPR005481">
    <property type="entry name" value="BC-like_N"/>
</dbReference>
<evidence type="ECO:0000256" key="7">
    <source>
        <dbReference type="PROSITE-ProRule" id="PRU00409"/>
    </source>
</evidence>
<dbReference type="SUPFAM" id="SSF56059">
    <property type="entry name" value="Glutathione synthetase ATP-binding domain-like"/>
    <property type="match status" value="1"/>
</dbReference>
<dbReference type="SMART" id="SM00878">
    <property type="entry name" value="Biotin_carb_C"/>
    <property type="match status" value="1"/>
</dbReference>
<dbReference type="RefSeq" id="WP_344720087.1">
    <property type="nucleotide sequence ID" value="NZ_BAAAYG010000005.1"/>
</dbReference>
<dbReference type="CDD" id="cd06850">
    <property type="entry name" value="biotinyl_domain"/>
    <property type="match status" value="1"/>
</dbReference>
<evidence type="ECO:0000256" key="3">
    <source>
        <dbReference type="ARBA" id="ARBA00022598"/>
    </source>
</evidence>
<keyword evidence="4 7" id="KW-0547">Nucleotide-binding</keyword>
<feature type="domain" description="Lipoyl-binding" evidence="8">
    <location>
        <begin position="603"/>
        <end position="676"/>
    </location>
</feature>
<reference evidence="12" key="1">
    <citation type="journal article" date="2019" name="Int. J. Syst. Evol. Microbiol.">
        <title>The Global Catalogue of Microorganisms (GCM) 10K type strain sequencing project: providing services to taxonomists for standard genome sequencing and annotation.</title>
        <authorList>
            <consortium name="The Broad Institute Genomics Platform"/>
            <consortium name="The Broad Institute Genome Sequencing Center for Infectious Disease"/>
            <person name="Wu L."/>
            <person name="Ma J."/>
        </authorList>
    </citation>
    <scope>NUCLEOTIDE SEQUENCE [LARGE SCALE GENOMIC DNA]</scope>
    <source>
        <strain evidence="12">JCM 11483</strain>
    </source>
</reference>
<dbReference type="InterPro" id="IPR011053">
    <property type="entry name" value="Single_hybrid_motif"/>
</dbReference>
<keyword evidence="6" id="KW-0092">Biotin</keyword>
<evidence type="ECO:0000313" key="11">
    <source>
        <dbReference type="EMBL" id="GAA3284884.1"/>
    </source>
</evidence>
<dbReference type="SUPFAM" id="SSF51230">
    <property type="entry name" value="Single hybrid motif"/>
    <property type="match status" value="1"/>
</dbReference>
<dbReference type="InterPro" id="IPR000089">
    <property type="entry name" value="Biotin_lipoyl"/>
</dbReference>
<gene>
    <name evidence="11" type="ORF">GCM10020260_16350</name>
</gene>
<feature type="domain" description="Biotin carboxylation" evidence="10">
    <location>
        <begin position="12"/>
        <end position="459"/>
    </location>
</feature>
<dbReference type="Proteomes" id="UP001501736">
    <property type="component" value="Unassembled WGS sequence"/>
</dbReference>
<dbReference type="SUPFAM" id="SSF51246">
    <property type="entry name" value="Rudiment single hybrid motif"/>
    <property type="match status" value="1"/>
</dbReference>
<dbReference type="PANTHER" id="PTHR18866">
    <property type="entry name" value="CARBOXYLASE:PYRUVATE/ACETYL-COA/PROPIONYL-COA CARBOXYLASE"/>
    <property type="match status" value="1"/>
</dbReference>
<dbReference type="PROSITE" id="PS50968">
    <property type="entry name" value="BIOTINYL_LIPOYL"/>
    <property type="match status" value="1"/>
</dbReference>
<name>A0ABP6RCG0_9MICC</name>
<dbReference type="InterPro" id="IPR005479">
    <property type="entry name" value="CPAse_ATP-bd"/>
</dbReference>
<dbReference type="Pfam" id="PF02786">
    <property type="entry name" value="CPSase_L_D2"/>
    <property type="match status" value="1"/>
</dbReference>
<evidence type="ECO:0000256" key="5">
    <source>
        <dbReference type="ARBA" id="ARBA00022840"/>
    </source>
</evidence>
<proteinExistence type="predicted"/>
<dbReference type="PROSITE" id="PS00867">
    <property type="entry name" value="CPSASE_2"/>
    <property type="match status" value="1"/>
</dbReference>
<comment type="cofactor">
    <cofactor evidence="1">
        <name>biotin</name>
        <dbReference type="ChEBI" id="CHEBI:57586"/>
    </cofactor>
</comment>
<dbReference type="InterPro" id="IPR001882">
    <property type="entry name" value="Biotin_BS"/>
</dbReference>
<accession>A0ABP6RCG0</accession>
<comment type="caution">
    <text evidence="11">The sequence shown here is derived from an EMBL/GenBank/DDBJ whole genome shotgun (WGS) entry which is preliminary data.</text>
</comment>
<feature type="domain" description="ATP-grasp" evidence="9">
    <location>
        <begin position="131"/>
        <end position="330"/>
    </location>
</feature>
<protein>
    <recommendedName>
        <fullName evidence="2">biotin carboxylase</fullName>
        <ecNumber evidence="2">6.3.4.14</ecNumber>
    </recommendedName>
</protein>
<dbReference type="EC" id="6.3.4.14" evidence="2"/>
<sequence length="687" mass="73751">MTAPSTRRSARLFGTVLVANRGEIAVRVITTLRRLGISSVAVHSEADADAAHVHLADRAVCIGPPAAAESYLDIGAVVDAARAAGADAVHPGYGFLSENLEFARACRQAGITFIGPGVDALEIMGDKIRSKNHVAAAGVPLVEGISEPGMDDRRLIEAAEGMTFPVLIKPSAGGGGKGMHVVERPEDLAESLVTTRRVAQASFGDDTLFIEQLIRSPRHIEVQILADSHGGVVHLGERECSLQRRHQKVIEEAPSPLLDERTRERIGQAACDTARSVDYLGAGTVEFLVSDEQPDRFHFMEMNTRLQVEHPVTEQVTGVDLVEQQIRLAAGEPLAIRQEDVALDGHSVEARVYAEVPESGFLPSTGTVVHLTEPVGEGVRVDSGLRAGHVVGVDYDPMLAKVITTGADREQAFARLHRALGETVVLGLETNVSYLQQLAADDDVRAGRLDTTMIERRLPEMTFPRPDEDVLVAAAQFVADAREAPAPGRPDHGWRRDGWRLGERSDVTWTATHRAPDGEQLTVVVPLDEPAELRATAPGGPRRSAGTQLFTRNGVTRPMTLVEGERRREGVDVWVWSARFTGMITVLDRQARTLQLLAQREARHAVAAPEVVAPLPGTVVAVEASSGARVEAGDPLVTIEAMKMEHRLTAPLEGTATIAVAPGDRVSLGQVLATVTADAAADEQKEA</sequence>
<evidence type="ECO:0000259" key="9">
    <source>
        <dbReference type="PROSITE" id="PS50975"/>
    </source>
</evidence>
<evidence type="ECO:0000256" key="2">
    <source>
        <dbReference type="ARBA" id="ARBA00013263"/>
    </source>
</evidence>
<dbReference type="SUPFAM" id="SSF52440">
    <property type="entry name" value="PreATP-grasp domain"/>
    <property type="match status" value="1"/>
</dbReference>
<dbReference type="Gene3D" id="3.30.470.20">
    <property type="entry name" value="ATP-grasp fold, B domain"/>
    <property type="match status" value="1"/>
</dbReference>
<dbReference type="EMBL" id="BAAAYG010000005">
    <property type="protein sequence ID" value="GAA3284884.1"/>
    <property type="molecule type" value="Genomic_DNA"/>
</dbReference>
<keyword evidence="5 7" id="KW-0067">ATP-binding</keyword>
<dbReference type="PROSITE" id="PS50979">
    <property type="entry name" value="BC"/>
    <property type="match status" value="1"/>
</dbReference>
<dbReference type="InterPro" id="IPR011761">
    <property type="entry name" value="ATP-grasp"/>
</dbReference>
<dbReference type="Gene3D" id="2.40.50.100">
    <property type="match status" value="1"/>
</dbReference>
<evidence type="ECO:0000313" key="12">
    <source>
        <dbReference type="Proteomes" id="UP001501736"/>
    </source>
</evidence>
<evidence type="ECO:0000259" key="10">
    <source>
        <dbReference type="PROSITE" id="PS50979"/>
    </source>
</evidence>
<evidence type="ECO:0000256" key="4">
    <source>
        <dbReference type="ARBA" id="ARBA00022741"/>
    </source>
</evidence>
<dbReference type="Pfam" id="PF00289">
    <property type="entry name" value="Biotin_carb_N"/>
    <property type="match status" value="1"/>
</dbReference>
<dbReference type="Pfam" id="PF00364">
    <property type="entry name" value="Biotin_lipoyl"/>
    <property type="match status" value="1"/>
</dbReference>